<name>A0A6A6TNQ8_9PLEO</name>
<evidence type="ECO:0000313" key="3">
    <source>
        <dbReference type="Proteomes" id="UP000799324"/>
    </source>
</evidence>
<feature type="compositionally biased region" description="Polar residues" evidence="1">
    <location>
        <begin position="40"/>
        <end position="52"/>
    </location>
</feature>
<evidence type="ECO:0008006" key="4">
    <source>
        <dbReference type="Google" id="ProtNLM"/>
    </source>
</evidence>
<evidence type="ECO:0000313" key="2">
    <source>
        <dbReference type="EMBL" id="KAF2661402.1"/>
    </source>
</evidence>
<reference evidence="2" key="1">
    <citation type="journal article" date="2020" name="Stud. Mycol.">
        <title>101 Dothideomycetes genomes: a test case for predicting lifestyles and emergence of pathogens.</title>
        <authorList>
            <person name="Haridas S."/>
            <person name="Albert R."/>
            <person name="Binder M."/>
            <person name="Bloem J."/>
            <person name="Labutti K."/>
            <person name="Salamov A."/>
            <person name="Andreopoulos B."/>
            <person name="Baker S."/>
            <person name="Barry K."/>
            <person name="Bills G."/>
            <person name="Bluhm B."/>
            <person name="Cannon C."/>
            <person name="Castanera R."/>
            <person name="Culley D."/>
            <person name="Daum C."/>
            <person name="Ezra D."/>
            <person name="Gonzalez J."/>
            <person name="Henrissat B."/>
            <person name="Kuo A."/>
            <person name="Liang C."/>
            <person name="Lipzen A."/>
            <person name="Lutzoni F."/>
            <person name="Magnuson J."/>
            <person name="Mondo S."/>
            <person name="Nolan M."/>
            <person name="Ohm R."/>
            <person name="Pangilinan J."/>
            <person name="Park H.-J."/>
            <person name="Ramirez L."/>
            <person name="Alfaro M."/>
            <person name="Sun H."/>
            <person name="Tritt A."/>
            <person name="Yoshinaga Y."/>
            <person name="Zwiers L.-H."/>
            <person name="Turgeon B."/>
            <person name="Goodwin S."/>
            <person name="Spatafora J."/>
            <person name="Crous P."/>
            <person name="Grigoriev I."/>
        </authorList>
    </citation>
    <scope>NUCLEOTIDE SEQUENCE</scope>
    <source>
        <strain evidence="2">CBS 122681</strain>
    </source>
</reference>
<dbReference type="EMBL" id="MU004294">
    <property type="protein sequence ID" value="KAF2661402.1"/>
    <property type="molecule type" value="Genomic_DNA"/>
</dbReference>
<feature type="compositionally biased region" description="Low complexity" evidence="1">
    <location>
        <begin position="1"/>
        <end position="17"/>
    </location>
</feature>
<accession>A0A6A6TNQ8</accession>
<evidence type="ECO:0000256" key="1">
    <source>
        <dbReference type="SAM" id="MobiDB-lite"/>
    </source>
</evidence>
<organism evidence="2 3">
    <name type="scientific">Lophiostoma macrostomum CBS 122681</name>
    <dbReference type="NCBI Taxonomy" id="1314788"/>
    <lineage>
        <taxon>Eukaryota</taxon>
        <taxon>Fungi</taxon>
        <taxon>Dikarya</taxon>
        <taxon>Ascomycota</taxon>
        <taxon>Pezizomycotina</taxon>
        <taxon>Dothideomycetes</taxon>
        <taxon>Pleosporomycetidae</taxon>
        <taxon>Pleosporales</taxon>
        <taxon>Lophiostomataceae</taxon>
        <taxon>Lophiostoma</taxon>
    </lineage>
</organism>
<proteinExistence type="predicted"/>
<protein>
    <recommendedName>
        <fullName evidence="4">CsbD-like domain-containing protein</fullName>
    </recommendedName>
</protein>
<dbReference type="OrthoDB" id="9999611at2759"/>
<keyword evidence="3" id="KW-1185">Reference proteome</keyword>
<sequence>MSSNPNQNQNQSQSQSQGPGLVASHAQYVKGAAEETIGNLTGAQGWTNSGAQDKQDAVDAMKSASANRDASQKGFGGVEEKAGNLVGCEGMVKEGAESRKE</sequence>
<feature type="region of interest" description="Disordered" evidence="1">
    <location>
        <begin position="40"/>
        <end position="78"/>
    </location>
</feature>
<feature type="region of interest" description="Disordered" evidence="1">
    <location>
        <begin position="1"/>
        <end position="27"/>
    </location>
</feature>
<dbReference type="AlphaFoldDB" id="A0A6A6TNQ8"/>
<gene>
    <name evidence="2" type="ORF">K491DRAFT_687542</name>
</gene>
<dbReference type="Proteomes" id="UP000799324">
    <property type="component" value="Unassembled WGS sequence"/>
</dbReference>